<proteinExistence type="predicted"/>
<organism evidence="2 3">
    <name type="scientific">Micromonospora eburnea</name>
    <dbReference type="NCBI Taxonomy" id="227316"/>
    <lineage>
        <taxon>Bacteria</taxon>
        <taxon>Bacillati</taxon>
        <taxon>Actinomycetota</taxon>
        <taxon>Actinomycetes</taxon>
        <taxon>Micromonosporales</taxon>
        <taxon>Micromonosporaceae</taxon>
        <taxon>Micromonospora</taxon>
    </lineage>
</organism>
<sequence>MTKPSSSISDVRRGQERRRGRTLLAVGIAGVGTGALLAAPTAALADTRAGSTIQVVVATNGQCGLENVTTHTLSTDQVAFEAPNFILTRMVDTTIPTGMATQFGLTVDTSVSGCALQQPVSVTVDGVSVPFQNNISAGGAMMTVTLTPVSQPTSTVSVTPSSTVSVTPSSTVSVTPSSTVSVTPSSTVSVTPSSTVSVTPSSTVSVTPSSTVSATPSEPVLPTTGTSSGPLVALGLGTVVVGSLLALATGKGLRRRWGAGS</sequence>
<evidence type="ECO:0000313" key="2">
    <source>
        <dbReference type="EMBL" id="SCL68200.1"/>
    </source>
</evidence>
<reference evidence="3" key="1">
    <citation type="submission" date="2016-06" db="EMBL/GenBank/DDBJ databases">
        <authorList>
            <person name="Varghese N."/>
            <person name="Submissions Spin"/>
        </authorList>
    </citation>
    <scope>NUCLEOTIDE SEQUENCE [LARGE SCALE GENOMIC DNA]</scope>
    <source>
        <strain evidence="3">DSM 44814</strain>
    </source>
</reference>
<dbReference type="Proteomes" id="UP000199696">
    <property type="component" value="Unassembled WGS sequence"/>
</dbReference>
<keyword evidence="3" id="KW-1185">Reference proteome</keyword>
<evidence type="ECO:0000313" key="3">
    <source>
        <dbReference type="Proteomes" id="UP000199696"/>
    </source>
</evidence>
<dbReference type="AlphaFoldDB" id="A0A1C6VQI4"/>
<gene>
    <name evidence="2" type="ORF">GA0070604_6228</name>
</gene>
<protein>
    <recommendedName>
        <fullName evidence="4">LPXTG-motif cell wall anchor domain-containing protein</fullName>
    </recommendedName>
</protein>
<dbReference type="EMBL" id="FMHY01000002">
    <property type="protein sequence ID" value="SCL68200.1"/>
    <property type="molecule type" value="Genomic_DNA"/>
</dbReference>
<accession>A0A1C6VQI4</accession>
<dbReference type="STRING" id="227316.GA0070604_6228"/>
<evidence type="ECO:0008006" key="4">
    <source>
        <dbReference type="Google" id="ProtNLM"/>
    </source>
</evidence>
<evidence type="ECO:0000256" key="1">
    <source>
        <dbReference type="SAM" id="MobiDB-lite"/>
    </source>
</evidence>
<feature type="compositionally biased region" description="Low complexity" evidence="1">
    <location>
        <begin position="151"/>
        <end position="220"/>
    </location>
</feature>
<name>A0A1C6VQI4_9ACTN</name>
<dbReference type="RefSeq" id="WP_141721416.1">
    <property type="nucleotide sequence ID" value="NZ_FMHY01000002.1"/>
</dbReference>
<feature type="region of interest" description="Disordered" evidence="1">
    <location>
        <begin position="151"/>
        <end position="224"/>
    </location>
</feature>